<keyword evidence="3 6" id="KW-0378">Hydrolase</keyword>
<keyword evidence="12" id="KW-1185">Reference proteome</keyword>
<comment type="similarity">
    <text evidence="1 6 7">Belongs to the peptidase S8 family.</text>
</comment>
<dbReference type="PANTHER" id="PTHR43806">
    <property type="entry name" value="PEPTIDASE S8"/>
    <property type="match status" value="1"/>
</dbReference>
<dbReference type="InterPro" id="IPR023827">
    <property type="entry name" value="Peptidase_S8_Asp-AS"/>
</dbReference>
<sequence>MAKNVLALSAIALTSLLAVGCNSQTGATLPQGSSLQALGTSGVAASYIVSSARALPADFRNTVARNGDQLVSVDEAAGFANVVTKNPSAYGRFADIVVRDLTLQWIPSENDAKFKTVALDETAALTATNPNTNTRYPLLWGLQAVHAPQAWAAGVRGKDATGRKVRVAVLDSGIFKSHPDIAPNLNTELSTSFVSGQTYYDMQGTTFNHGTHVAGTIAAADNNIGVIGVAPDAEIVAVKVLSAKTGSGSFAGIIAGITYAADIDADVINMSLGATLPRRSYIDDNGTPNDTSDDVRVSANEITAITTALSRATTYAYNKGTTIIASEGNDAIDKDKSADIISVPADSAHVLSISATSPEGWGQDPTTNLDVLTSYSNFGASAVNFAAPGGDSRLPGEAPCTVGGLTRPCWVFDMVLSTNVNGGYTWAAGTSMAAPHASGIAALIIGQSGGRMNPAAVASELAKRASDLGKPGNDPAYGGGRVSSGF</sequence>
<dbReference type="GO" id="GO:0006508">
    <property type="term" value="P:proteolysis"/>
    <property type="evidence" value="ECO:0007669"/>
    <property type="project" value="UniProtKB-KW"/>
</dbReference>
<organism evidence="11 12">
    <name type="scientific">Deinococcus yavapaiensis KR-236</name>
    <dbReference type="NCBI Taxonomy" id="694435"/>
    <lineage>
        <taxon>Bacteria</taxon>
        <taxon>Thermotogati</taxon>
        <taxon>Deinococcota</taxon>
        <taxon>Deinococci</taxon>
        <taxon>Deinococcales</taxon>
        <taxon>Deinococcaceae</taxon>
        <taxon>Deinococcus</taxon>
    </lineage>
</organism>
<dbReference type="PROSITE" id="PS00138">
    <property type="entry name" value="SUBTILASE_SER"/>
    <property type="match status" value="1"/>
</dbReference>
<dbReference type="InterPro" id="IPR015500">
    <property type="entry name" value="Peptidase_S8_subtilisin-rel"/>
</dbReference>
<dbReference type="InterPro" id="IPR050131">
    <property type="entry name" value="Peptidase_S8_subtilisin-like"/>
</dbReference>
<proteinExistence type="inferred from homology"/>
<dbReference type="InterPro" id="IPR022398">
    <property type="entry name" value="Peptidase_S8_His-AS"/>
</dbReference>
<dbReference type="PRINTS" id="PR00723">
    <property type="entry name" value="SUBTILISIN"/>
</dbReference>
<evidence type="ECO:0000256" key="8">
    <source>
        <dbReference type="SAM" id="MobiDB-lite"/>
    </source>
</evidence>
<dbReference type="PROSITE" id="PS00136">
    <property type="entry name" value="SUBTILASE_ASP"/>
    <property type="match status" value="1"/>
</dbReference>
<dbReference type="Gene3D" id="3.40.50.200">
    <property type="entry name" value="Peptidase S8/S53 domain"/>
    <property type="match status" value="1"/>
</dbReference>
<dbReference type="PROSITE" id="PS00137">
    <property type="entry name" value="SUBTILASE_HIS"/>
    <property type="match status" value="1"/>
</dbReference>
<dbReference type="PROSITE" id="PS51892">
    <property type="entry name" value="SUBTILASE"/>
    <property type="match status" value="1"/>
</dbReference>
<evidence type="ECO:0000313" key="11">
    <source>
        <dbReference type="EMBL" id="PYE54568.1"/>
    </source>
</evidence>
<dbReference type="Pfam" id="PF00082">
    <property type="entry name" value="Peptidase_S8"/>
    <property type="match status" value="1"/>
</dbReference>
<dbReference type="Proteomes" id="UP000248326">
    <property type="component" value="Unassembled WGS sequence"/>
</dbReference>
<accession>A0A318SCN2</accession>
<gene>
    <name evidence="11" type="ORF">DES52_105206</name>
</gene>
<comment type="caution">
    <text evidence="11">The sequence shown here is derived from an EMBL/GenBank/DDBJ whole genome shotgun (WGS) entry which is preliminary data.</text>
</comment>
<feature type="region of interest" description="Disordered" evidence="8">
    <location>
        <begin position="465"/>
        <end position="486"/>
    </location>
</feature>
<keyword evidence="4 6" id="KW-0720">Serine protease</keyword>
<evidence type="ECO:0000259" key="10">
    <source>
        <dbReference type="Pfam" id="PF00082"/>
    </source>
</evidence>
<evidence type="ECO:0000256" key="6">
    <source>
        <dbReference type="PROSITE-ProRule" id="PRU01240"/>
    </source>
</evidence>
<dbReference type="SUPFAM" id="SSF52743">
    <property type="entry name" value="Subtilisin-like"/>
    <property type="match status" value="1"/>
</dbReference>
<evidence type="ECO:0000256" key="9">
    <source>
        <dbReference type="SAM" id="SignalP"/>
    </source>
</evidence>
<dbReference type="RefSeq" id="WP_170130952.1">
    <property type="nucleotide sequence ID" value="NZ_QJSX01000005.1"/>
</dbReference>
<evidence type="ECO:0000256" key="7">
    <source>
        <dbReference type="RuleBase" id="RU003355"/>
    </source>
</evidence>
<feature type="domain" description="Peptidase S8/S53" evidence="10">
    <location>
        <begin position="162"/>
        <end position="480"/>
    </location>
</feature>
<dbReference type="EMBL" id="QJSX01000005">
    <property type="protein sequence ID" value="PYE54568.1"/>
    <property type="molecule type" value="Genomic_DNA"/>
</dbReference>
<evidence type="ECO:0000256" key="1">
    <source>
        <dbReference type="ARBA" id="ARBA00011073"/>
    </source>
</evidence>
<dbReference type="AlphaFoldDB" id="A0A318SCN2"/>
<feature type="active site" description="Charge relay system" evidence="5 6">
    <location>
        <position position="431"/>
    </location>
</feature>
<dbReference type="PROSITE" id="PS51257">
    <property type="entry name" value="PROKAR_LIPOPROTEIN"/>
    <property type="match status" value="1"/>
</dbReference>
<evidence type="ECO:0000256" key="2">
    <source>
        <dbReference type="ARBA" id="ARBA00022670"/>
    </source>
</evidence>
<feature type="signal peptide" evidence="9">
    <location>
        <begin position="1"/>
        <end position="20"/>
    </location>
</feature>
<feature type="chain" id="PRO_5016364114" evidence="9">
    <location>
        <begin position="21"/>
        <end position="486"/>
    </location>
</feature>
<keyword evidence="2 6" id="KW-0645">Protease</keyword>
<dbReference type="PANTHER" id="PTHR43806:SF11">
    <property type="entry name" value="CEREVISIN-RELATED"/>
    <property type="match status" value="1"/>
</dbReference>
<dbReference type="InterPro" id="IPR023828">
    <property type="entry name" value="Peptidase_S8_Ser-AS"/>
</dbReference>
<protein>
    <submittedName>
        <fullName evidence="11">Subtilase family protein</fullName>
    </submittedName>
</protein>
<dbReference type="GO" id="GO:0004252">
    <property type="term" value="F:serine-type endopeptidase activity"/>
    <property type="evidence" value="ECO:0007669"/>
    <property type="project" value="UniProtKB-UniRule"/>
</dbReference>
<name>A0A318SCN2_9DEIO</name>
<dbReference type="InterPro" id="IPR036852">
    <property type="entry name" value="Peptidase_S8/S53_dom_sf"/>
</dbReference>
<reference evidence="11 12" key="1">
    <citation type="submission" date="2018-06" db="EMBL/GenBank/DDBJ databases">
        <title>Genomic Encyclopedia of Type Strains, Phase IV (KMG-IV): sequencing the most valuable type-strain genomes for metagenomic binning, comparative biology and taxonomic classification.</title>
        <authorList>
            <person name="Goeker M."/>
        </authorList>
    </citation>
    <scope>NUCLEOTIDE SEQUENCE [LARGE SCALE GENOMIC DNA]</scope>
    <source>
        <strain evidence="11 12">DSM 18048</strain>
    </source>
</reference>
<feature type="active site" description="Charge relay system" evidence="5 6">
    <location>
        <position position="209"/>
    </location>
</feature>
<keyword evidence="9" id="KW-0732">Signal</keyword>
<dbReference type="InterPro" id="IPR000209">
    <property type="entry name" value="Peptidase_S8/S53_dom"/>
</dbReference>
<feature type="compositionally biased region" description="Gly residues" evidence="8">
    <location>
        <begin position="477"/>
        <end position="486"/>
    </location>
</feature>
<evidence type="ECO:0000256" key="5">
    <source>
        <dbReference type="PIRSR" id="PIRSR615500-1"/>
    </source>
</evidence>
<feature type="active site" description="Charge relay system" evidence="5 6">
    <location>
        <position position="171"/>
    </location>
</feature>
<evidence type="ECO:0000256" key="4">
    <source>
        <dbReference type="ARBA" id="ARBA00022825"/>
    </source>
</evidence>
<evidence type="ECO:0000313" key="12">
    <source>
        <dbReference type="Proteomes" id="UP000248326"/>
    </source>
</evidence>
<evidence type="ECO:0000256" key="3">
    <source>
        <dbReference type="ARBA" id="ARBA00022801"/>
    </source>
</evidence>